<dbReference type="GO" id="GO:0004140">
    <property type="term" value="F:dephospho-CoA kinase activity"/>
    <property type="evidence" value="ECO:0007669"/>
    <property type="project" value="UniProtKB-EC"/>
</dbReference>
<dbReference type="InterPro" id="IPR027417">
    <property type="entry name" value="P-loop_NTPase"/>
</dbReference>
<keyword evidence="3 5" id="KW-0808">Transferase</keyword>
<evidence type="ECO:0000313" key="6">
    <source>
        <dbReference type="Proteomes" id="UP001597109"/>
    </source>
</evidence>
<keyword evidence="3" id="KW-0173">Coenzyme A biosynthesis</keyword>
<evidence type="ECO:0000313" key="5">
    <source>
        <dbReference type="EMBL" id="MFD1030415.1"/>
    </source>
</evidence>
<keyword evidence="1 3" id="KW-0547">Nucleotide-binding</keyword>
<organism evidence="5 6">
    <name type="scientific">Metaplanococcus flavidus</name>
    <dbReference type="NCBI Taxonomy" id="569883"/>
    <lineage>
        <taxon>Bacteria</taxon>
        <taxon>Bacillati</taxon>
        <taxon>Bacillota</taxon>
        <taxon>Bacilli</taxon>
        <taxon>Bacillales</taxon>
        <taxon>Caryophanaceae</taxon>
        <taxon>Metaplanococcus</taxon>
    </lineage>
</organism>
<name>A0ABW3L7V4_9BACL</name>
<comment type="function">
    <text evidence="3">Catalyzes the phosphorylation of the 3'-hydroxyl group of dephosphocoenzyme A to form coenzyme A.</text>
</comment>
<keyword evidence="6" id="KW-1185">Reference proteome</keyword>
<dbReference type="Proteomes" id="UP001597109">
    <property type="component" value="Unassembled WGS sequence"/>
</dbReference>
<dbReference type="InterPro" id="IPR001977">
    <property type="entry name" value="Depp_CoAkinase"/>
</dbReference>
<dbReference type="Gene3D" id="3.40.50.300">
    <property type="entry name" value="P-loop containing nucleotide triphosphate hydrolases"/>
    <property type="match status" value="1"/>
</dbReference>
<dbReference type="NCBIfam" id="TIGR00152">
    <property type="entry name" value="dephospho-CoA kinase"/>
    <property type="match status" value="1"/>
</dbReference>
<keyword evidence="2 3" id="KW-0067">ATP-binding</keyword>
<comment type="pathway">
    <text evidence="3">Cofactor biosynthesis; coenzyme A biosynthesis; CoA from (R)-pantothenate: step 5/5.</text>
</comment>
<evidence type="ECO:0000256" key="1">
    <source>
        <dbReference type="ARBA" id="ARBA00022741"/>
    </source>
</evidence>
<dbReference type="PANTHER" id="PTHR10695:SF46">
    <property type="entry name" value="BIFUNCTIONAL COENZYME A SYNTHASE-RELATED"/>
    <property type="match status" value="1"/>
</dbReference>
<protein>
    <recommendedName>
        <fullName evidence="3 4">Dephospho-CoA kinase</fullName>
        <ecNumber evidence="3 4">2.7.1.24</ecNumber>
    </recommendedName>
    <alternativeName>
        <fullName evidence="3">Dephosphocoenzyme A kinase</fullName>
    </alternativeName>
</protein>
<proteinExistence type="inferred from homology"/>
<dbReference type="HAMAP" id="MF_00376">
    <property type="entry name" value="Dephospho_CoA_kinase"/>
    <property type="match status" value="1"/>
</dbReference>
<keyword evidence="3" id="KW-0963">Cytoplasm</keyword>
<dbReference type="EMBL" id="JBHTKI010000006">
    <property type="protein sequence ID" value="MFD1030415.1"/>
    <property type="molecule type" value="Genomic_DNA"/>
</dbReference>
<keyword evidence="3 5" id="KW-0418">Kinase</keyword>
<gene>
    <name evidence="3 5" type="primary">coaE</name>
    <name evidence="5" type="ORF">ACFQ1X_03145</name>
</gene>
<evidence type="ECO:0000256" key="3">
    <source>
        <dbReference type="HAMAP-Rule" id="MF_00376"/>
    </source>
</evidence>
<dbReference type="RefSeq" id="WP_144838853.1">
    <property type="nucleotide sequence ID" value="NZ_JBHTKI010000006.1"/>
</dbReference>
<comment type="similarity">
    <text evidence="3">Belongs to the CoaE family.</text>
</comment>
<evidence type="ECO:0000256" key="2">
    <source>
        <dbReference type="ARBA" id="ARBA00022840"/>
    </source>
</evidence>
<dbReference type="EC" id="2.7.1.24" evidence="3 4"/>
<dbReference type="PROSITE" id="PS51219">
    <property type="entry name" value="DPCK"/>
    <property type="match status" value="1"/>
</dbReference>
<dbReference type="Pfam" id="PF01121">
    <property type="entry name" value="CoaE"/>
    <property type="match status" value="1"/>
</dbReference>
<dbReference type="CDD" id="cd02022">
    <property type="entry name" value="DPCK"/>
    <property type="match status" value="1"/>
</dbReference>
<comment type="subcellular location">
    <subcellularLocation>
        <location evidence="3">Cytoplasm</location>
    </subcellularLocation>
</comment>
<evidence type="ECO:0000256" key="4">
    <source>
        <dbReference type="NCBIfam" id="TIGR00152"/>
    </source>
</evidence>
<dbReference type="PANTHER" id="PTHR10695">
    <property type="entry name" value="DEPHOSPHO-COA KINASE-RELATED"/>
    <property type="match status" value="1"/>
</dbReference>
<accession>A0ABW3L7V4</accession>
<feature type="binding site" evidence="3">
    <location>
        <begin position="10"/>
        <end position="15"/>
    </location>
    <ligand>
        <name>ATP</name>
        <dbReference type="ChEBI" id="CHEBI:30616"/>
    </ligand>
</feature>
<reference evidence="6" key="1">
    <citation type="journal article" date="2019" name="Int. J. Syst. Evol. Microbiol.">
        <title>The Global Catalogue of Microorganisms (GCM) 10K type strain sequencing project: providing services to taxonomists for standard genome sequencing and annotation.</title>
        <authorList>
            <consortium name="The Broad Institute Genomics Platform"/>
            <consortium name="The Broad Institute Genome Sequencing Center for Infectious Disease"/>
            <person name="Wu L."/>
            <person name="Ma J."/>
        </authorList>
    </citation>
    <scope>NUCLEOTIDE SEQUENCE [LARGE SCALE GENOMIC DNA]</scope>
    <source>
        <strain evidence="6">CCUG 56756</strain>
    </source>
</reference>
<comment type="caution">
    <text evidence="5">The sequence shown here is derived from an EMBL/GenBank/DDBJ whole genome shotgun (WGS) entry which is preliminary data.</text>
</comment>
<sequence>MIIGLTGSIASGKSTVSKMLEALGYPIIDADMVARQVVEPGSETLKKIEALFGPEVIRTDGSMDREKVGALIFSDPARRKQLNDIIHPAIREEMLRKRNEYLTEGFRTIVMDIPLLFESKLQHFVDRILVVSVTEENQLARLMERNGLSEKDARARISSQLPMSVKEEGADAVIYNNGTVEETALQLDRILEQWQ</sequence>
<comment type="catalytic activity">
    <reaction evidence="3">
        <text>3'-dephospho-CoA + ATP = ADP + CoA + H(+)</text>
        <dbReference type="Rhea" id="RHEA:18245"/>
        <dbReference type="ChEBI" id="CHEBI:15378"/>
        <dbReference type="ChEBI" id="CHEBI:30616"/>
        <dbReference type="ChEBI" id="CHEBI:57287"/>
        <dbReference type="ChEBI" id="CHEBI:57328"/>
        <dbReference type="ChEBI" id="CHEBI:456216"/>
        <dbReference type="EC" id="2.7.1.24"/>
    </reaction>
</comment>
<dbReference type="SUPFAM" id="SSF52540">
    <property type="entry name" value="P-loop containing nucleoside triphosphate hydrolases"/>
    <property type="match status" value="1"/>
</dbReference>